<sequence length="132" mass="15441">MRDMYEEIQWKLDGAHLAKKHGYKCYTVLRERDDPAWHQFRKKSVPSWWLMYVYRVAVLLRDRPLETNIATDRIAVQDAITTMSACSECREHHLPRFLAYAQGLEKSIQCAHGTLTTWWDDVEAGAVAKASW</sequence>
<name>A0A4Q9M7L4_9APHY</name>
<evidence type="ECO:0000313" key="1">
    <source>
        <dbReference type="EMBL" id="TBU22118.1"/>
    </source>
</evidence>
<gene>
    <name evidence="1" type="ORF">BD311DRAFT_770930</name>
</gene>
<dbReference type="OrthoDB" id="2790546at2759"/>
<dbReference type="EMBL" id="ML143556">
    <property type="protein sequence ID" value="TBU22118.1"/>
    <property type="molecule type" value="Genomic_DNA"/>
</dbReference>
<dbReference type="Proteomes" id="UP000292957">
    <property type="component" value="Unassembled WGS sequence"/>
</dbReference>
<proteinExistence type="predicted"/>
<reference evidence="1" key="1">
    <citation type="submission" date="2019-01" db="EMBL/GenBank/DDBJ databases">
        <title>Draft genome sequences of three monokaryotic isolates of the white-rot basidiomycete fungus Dichomitus squalens.</title>
        <authorList>
            <consortium name="DOE Joint Genome Institute"/>
            <person name="Lopez S.C."/>
            <person name="Andreopoulos B."/>
            <person name="Pangilinan J."/>
            <person name="Lipzen A."/>
            <person name="Riley R."/>
            <person name="Ahrendt S."/>
            <person name="Ng V."/>
            <person name="Barry K."/>
            <person name="Daum C."/>
            <person name="Grigoriev I.V."/>
            <person name="Hilden K.S."/>
            <person name="Makela M.R."/>
            <person name="de Vries R.P."/>
        </authorList>
    </citation>
    <scope>NUCLEOTIDE SEQUENCE [LARGE SCALE GENOMIC DNA]</scope>
    <source>
        <strain evidence="1">OM18370.1</strain>
    </source>
</reference>
<organism evidence="1">
    <name type="scientific">Dichomitus squalens</name>
    <dbReference type="NCBI Taxonomy" id="114155"/>
    <lineage>
        <taxon>Eukaryota</taxon>
        <taxon>Fungi</taxon>
        <taxon>Dikarya</taxon>
        <taxon>Basidiomycota</taxon>
        <taxon>Agaricomycotina</taxon>
        <taxon>Agaricomycetes</taxon>
        <taxon>Polyporales</taxon>
        <taxon>Polyporaceae</taxon>
        <taxon>Dichomitus</taxon>
    </lineage>
</organism>
<dbReference type="AlphaFoldDB" id="A0A4Q9M7L4"/>
<accession>A0A4Q9M7L4</accession>
<protein>
    <submittedName>
        <fullName evidence="1">Uncharacterized protein</fullName>
    </submittedName>
</protein>